<dbReference type="InterPro" id="IPR000713">
    <property type="entry name" value="Mur_ligase_N"/>
</dbReference>
<evidence type="ECO:0000256" key="3">
    <source>
        <dbReference type="ARBA" id="ARBA00012211"/>
    </source>
</evidence>
<keyword evidence="20" id="KW-1185">Reference proteome</keyword>
<dbReference type="Proteomes" id="UP000295325">
    <property type="component" value="Unassembled WGS sequence"/>
</dbReference>
<feature type="domain" description="Mur ligase N-terminal catalytic" evidence="16">
    <location>
        <begin position="12"/>
        <end position="109"/>
    </location>
</feature>
<comment type="subcellular location">
    <subcellularLocation>
        <location evidence="1 14">Cytoplasm</location>
    </subcellularLocation>
</comment>
<dbReference type="SUPFAM" id="SSF51984">
    <property type="entry name" value="MurCD N-terminal domain"/>
    <property type="match status" value="1"/>
</dbReference>
<dbReference type="InterPro" id="IPR004101">
    <property type="entry name" value="Mur_ligase_C"/>
</dbReference>
<dbReference type="GO" id="GO:0005524">
    <property type="term" value="F:ATP binding"/>
    <property type="evidence" value="ECO:0007669"/>
    <property type="project" value="UniProtKB-UniRule"/>
</dbReference>
<name>A0A4R7KTK9_9CLOT</name>
<feature type="binding site" evidence="14">
    <location>
        <begin position="117"/>
        <end position="123"/>
    </location>
    <ligand>
        <name>ATP</name>
        <dbReference type="ChEBI" id="CHEBI:30616"/>
    </ligand>
</feature>
<dbReference type="SUPFAM" id="SSF53244">
    <property type="entry name" value="MurD-like peptide ligases, peptide-binding domain"/>
    <property type="match status" value="1"/>
</dbReference>
<accession>A0A4R7KTK9</accession>
<keyword evidence="15" id="KW-0812">Transmembrane</keyword>
<evidence type="ECO:0000256" key="15">
    <source>
        <dbReference type="SAM" id="Phobius"/>
    </source>
</evidence>
<evidence type="ECO:0000259" key="18">
    <source>
        <dbReference type="Pfam" id="PF08245"/>
    </source>
</evidence>
<gene>
    <name evidence="14" type="primary">murC</name>
    <name evidence="19" type="ORF">EDD71_102210</name>
</gene>
<evidence type="ECO:0000256" key="9">
    <source>
        <dbReference type="ARBA" id="ARBA00022960"/>
    </source>
</evidence>
<evidence type="ECO:0000256" key="10">
    <source>
        <dbReference type="ARBA" id="ARBA00022984"/>
    </source>
</evidence>
<dbReference type="GO" id="GO:0008360">
    <property type="term" value="P:regulation of cell shape"/>
    <property type="evidence" value="ECO:0007669"/>
    <property type="project" value="UniProtKB-KW"/>
</dbReference>
<keyword evidence="4 14" id="KW-0963">Cytoplasm</keyword>
<comment type="similarity">
    <text evidence="14">Belongs to the MurCDEF family.</text>
</comment>
<organism evidence="19 20">
    <name type="scientific">Fonticella tunisiensis</name>
    <dbReference type="NCBI Taxonomy" id="1096341"/>
    <lineage>
        <taxon>Bacteria</taxon>
        <taxon>Bacillati</taxon>
        <taxon>Bacillota</taxon>
        <taxon>Clostridia</taxon>
        <taxon>Eubacteriales</taxon>
        <taxon>Clostridiaceae</taxon>
        <taxon>Fonticella</taxon>
    </lineage>
</organism>
<keyword evidence="8 14" id="KW-0067">ATP-binding</keyword>
<dbReference type="EMBL" id="SOAZ01000002">
    <property type="protein sequence ID" value="TDT63448.1"/>
    <property type="molecule type" value="Genomic_DNA"/>
</dbReference>
<keyword evidence="15" id="KW-0472">Membrane</keyword>
<evidence type="ECO:0000259" key="16">
    <source>
        <dbReference type="Pfam" id="PF01225"/>
    </source>
</evidence>
<proteinExistence type="inferred from homology"/>
<sequence>MFNLHKDAGKRVHFIGIGGISMSGLAEILLIYGYKVSGSDRSESRITNKLKGMGAEVHIGHNAENVHGADIVVYTAAIREDNPEYQEAKRLNLPTYDRAEFLGYIMKEYSKSIAVAGTHGKTTTTSMLSLILLKAGLDPTILVGGEVDAIGGNARPGKSPYFITEACEYKGSFLKFYPYIGIILNVDADHLDYYRDIDDIYDTFLRFANLIPENGLLIGCAEDERAAKIMDEVNCNTISYGINKGNYTAGNIKYDSRGCASFTVLYNGKVFGDFALKVPGEHNILNALASIAAAHFLGVDKGIIASSLLEFVGTHRRFDKLGEKNGVTVIDDYAHHPTEIKATIKAAQNFSHTGKLYCVFQPHTYSRTITLFNEFTEAFYGVDKLILADIYAARERDNGIVNSSMLNDAIAAKGIDSIYIKSFEEIVDYLEENLKPGDLLITMGAGDVYRIGEMYLNKA</sequence>
<dbReference type="InterPro" id="IPR013221">
    <property type="entry name" value="Mur_ligase_cen"/>
</dbReference>
<evidence type="ECO:0000256" key="6">
    <source>
        <dbReference type="ARBA" id="ARBA00022618"/>
    </source>
</evidence>
<dbReference type="InterPro" id="IPR036565">
    <property type="entry name" value="Mur-like_cat_sf"/>
</dbReference>
<dbReference type="GO" id="GO:0071555">
    <property type="term" value="P:cell wall organization"/>
    <property type="evidence" value="ECO:0007669"/>
    <property type="project" value="UniProtKB-KW"/>
</dbReference>
<dbReference type="GO" id="GO:0008763">
    <property type="term" value="F:UDP-N-acetylmuramate-L-alanine ligase activity"/>
    <property type="evidence" value="ECO:0007669"/>
    <property type="project" value="UniProtKB-UniRule"/>
</dbReference>
<evidence type="ECO:0000256" key="1">
    <source>
        <dbReference type="ARBA" id="ARBA00004496"/>
    </source>
</evidence>
<reference evidence="19 20" key="1">
    <citation type="submission" date="2019-03" db="EMBL/GenBank/DDBJ databases">
        <title>Genomic Encyclopedia of Type Strains, Phase IV (KMG-IV): sequencing the most valuable type-strain genomes for metagenomic binning, comparative biology and taxonomic classification.</title>
        <authorList>
            <person name="Goeker M."/>
        </authorList>
    </citation>
    <scope>NUCLEOTIDE SEQUENCE [LARGE SCALE GENOMIC DNA]</scope>
    <source>
        <strain evidence="19 20">DSM 24455</strain>
    </source>
</reference>
<dbReference type="Pfam" id="PF01225">
    <property type="entry name" value="Mur_ligase"/>
    <property type="match status" value="1"/>
</dbReference>
<dbReference type="InterPro" id="IPR036615">
    <property type="entry name" value="Mur_ligase_C_dom_sf"/>
</dbReference>
<dbReference type="SUPFAM" id="SSF53623">
    <property type="entry name" value="MurD-like peptide ligases, catalytic domain"/>
    <property type="match status" value="1"/>
</dbReference>
<comment type="catalytic activity">
    <reaction evidence="13 14">
        <text>UDP-N-acetyl-alpha-D-muramate + L-alanine + ATP = UDP-N-acetyl-alpha-D-muramoyl-L-alanine + ADP + phosphate + H(+)</text>
        <dbReference type="Rhea" id="RHEA:23372"/>
        <dbReference type="ChEBI" id="CHEBI:15378"/>
        <dbReference type="ChEBI" id="CHEBI:30616"/>
        <dbReference type="ChEBI" id="CHEBI:43474"/>
        <dbReference type="ChEBI" id="CHEBI:57972"/>
        <dbReference type="ChEBI" id="CHEBI:70757"/>
        <dbReference type="ChEBI" id="CHEBI:83898"/>
        <dbReference type="ChEBI" id="CHEBI:456216"/>
        <dbReference type="EC" id="6.3.2.8"/>
    </reaction>
</comment>
<dbReference type="HAMAP" id="MF_00046">
    <property type="entry name" value="MurC"/>
    <property type="match status" value="1"/>
</dbReference>
<dbReference type="GO" id="GO:0005737">
    <property type="term" value="C:cytoplasm"/>
    <property type="evidence" value="ECO:0007669"/>
    <property type="project" value="UniProtKB-SubCell"/>
</dbReference>
<dbReference type="Pfam" id="PF08245">
    <property type="entry name" value="Mur_ligase_M"/>
    <property type="match status" value="1"/>
</dbReference>
<evidence type="ECO:0000256" key="7">
    <source>
        <dbReference type="ARBA" id="ARBA00022741"/>
    </source>
</evidence>
<evidence type="ECO:0000256" key="11">
    <source>
        <dbReference type="ARBA" id="ARBA00023306"/>
    </source>
</evidence>
<evidence type="ECO:0000313" key="20">
    <source>
        <dbReference type="Proteomes" id="UP000295325"/>
    </source>
</evidence>
<keyword evidence="9 14" id="KW-0133">Cell shape</keyword>
<dbReference type="GO" id="GO:0051301">
    <property type="term" value="P:cell division"/>
    <property type="evidence" value="ECO:0007669"/>
    <property type="project" value="UniProtKB-KW"/>
</dbReference>
<dbReference type="AlphaFoldDB" id="A0A4R7KTK9"/>
<keyword evidence="15" id="KW-1133">Transmembrane helix</keyword>
<keyword evidence="10 14" id="KW-0573">Peptidoglycan synthesis</keyword>
<evidence type="ECO:0000256" key="8">
    <source>
        <dbReference type="ARBA" id="ARBA00022840"/>
    </source>
</evidence>
<evidence type="ECO:0000256" key="2">
    <source>
        <dbReference type="ARBA" id="ARBA00004752"/>
    </source>
</evidence>
<feature type="domain" description="Mur ligase C-terminal" evidence="17">
    <location>
        <begin position="316"/>
        <end position="446"/>
    </location>
</feature>
<dbReference type="OrthoDB" id="9804126at2"/>
<keyword evidence="12 14" id="KW-0961">Cell wall biogenesis/degradation</keyword>
<dbReference type="Gene3D" id="3.40.50.720">
    <property type="entry name" value="NAD(P)-binding Rossmann-like Domain"/>
    <property type="match status" value="1"/>
</dbReference>
<comment type="caution">
    <text evidence="19">The sequence shown here is derived from an EMBL/GenBank/DDBJ whole genome shotgun (WGS) entry which is preliminary data.</text>
</comment>
<keyword evidence="6 14" id="KW-0132">Cell division</keyword>
<evidence type="ECO:0000256" key="4">
    <source>
        <dbReference type="ARBA" id="ARBA00022490"/>
    </source>
</evidence>
<evidence type="ECO:0000256" key="12">
    <source>
        <dbReference type="ARBA" id="ARBA00023316"/>
    </source>
</evidence>
<dbReference type="RefSeq" id="WP_133627094.1">
    <property type="nucleotide sequence ID" value="NZ_SOAZ01000002.1"/>
</dbReference>
<dbReference type="Pfam" id="PF02875">
    <property type="entry name" value="Mur_ligase_C"/>
    <property type="match status" value="1"/>
</dbReference>
<dbReference type="PANTHER" id="PTHR43445:SF3">
    <property type="entry name" value="UDP-N-ACETYLMURAMATE--L-ALANINE LIGASE"/>
    <property type="match status" value="1"/>
</dbReference>
<dbReference type="GO" id="GO:0009252">
    <property type="term" value="P:peptidoglycan biosynthetic process"/>
    <property type="evidence" value="ECO:0007669"/>
    <property type="project" value="UniProtKB-UniRule"/>
</dbReference>
<dbReference type="PANTHER" id="PTHR43445">
    <property type="entry name" value="UDP-N-ACETYLMURAMATE--L-ALANINE LIGASE-RELATED"/>
    <property type="match status" value="1"/>
</dbReference>
<comment type="function">
    <text evidence="14">Cell wall formation.</text>
</comment>
<dbReference type="EC" id="6.3.2.8" evidence="3 14"/>
<evidence type="ECO:0000256" key="13">
    <source>
        <dbReference type="ARBA" id="ARBA00047833"/>
    </source>
</evidence>
<keyword evidence="7 14" id="KW-0547">Nucleotide-binding</keyword>
<dbReference type="NCBIfam" id="TIGR01082">
    <property type="entry name" value="murC"/>
    <property type="match status" value="1"/>
</dbReference>
<feature type="transmembrane region" description="Helical" evidence="15">
    <location>
        <begin position="12"/>
        <end position="34"/>
    </location>
</feature>
<dbReference type="InterPro" id="IPR005758">
    <property type="entry name" value="UDP-N-AcMur_Ala_ligase_MurC"/>
</dbReference>
<keyword evidence="5 14" id="KW-0436">Ligase</keyword>
<evidence type="ECO:0000313" key="19">
    <source>
        <dbReference type="EMBL" id="TDT63448.1"/>
    </source>
</evidence>
<protein>
    <recommendedName>
        <fullName evidence="3 14">UDP-N-acetylmuramate--L-alanine ligase</fullName>
        <ecNumber evidence="3 14">6.3.2.8</ecNumber>
    </recommendedName>
    <alternativeName>
        <fullName evidence="14">UDP-N-acetylmuramoyl-L-alanine synthetase</fullName>
    </alternativeName>
</protein>
<dbReference type="InterPro" id="IPR050061">
    <property type="entry name" value="MurCDEF_pg_biosynth"/>
</dbReference>
<keyword evidence="11 14" id="KW-0131">Cell cycle</keyword>
<dbReference type="Gene3D" id="3.40.1190.10">
    <property type="entry name" value="Mur-like, catalytic domain"/>
    <property type="match status" value="1"/>
</dbReference>
<feature type="domain" description="Mur ligase central" evidence="18">
    <location>
        <begin position="115"/>
        <end position="294"/>
    </location>
</feature>
<dbReference type="UniPathway" id="UPA00219"/>
<evidence type="ECO:0000259" key="17">
    <source>
        <dbReference type="Pfam" id="PF02875"/>
    </source>
</evidence>
<comment type="pathway">
    <text evidence="2 14">Cell wall biogenesis; peptidoglycan biosynthesis.</text>
</comment>
<evidence type="ECO:0000256" key="5">
    <source>
        <dbReference type="ARBA" id="ARBA00022598"/>
    </source>
</evidence>
<dbReference type="Gene3D" id="3.90.190.20">
    <property type="entry name" value="Mur ligase, C-terminal domain"/>
    <property type="match status" value="1"/>
</dbReference>
<evidence type="ECO:0000256" key="14">
    <source>
        <dbReference type="HAMAP-Rule" id="MF_00046"/>
    </source>
</evidence>